<name>A0ABR2E345_9ROSI</name>
<evidence type="ECO:0000313" key="1">
    <source>
        <dbReference type="EMBL" id="KAK8551610.1"/>
    </source>
</evidence>
<protein>
    <submittedName>
        <fullName evidence="1">Uncharacterized protein</fullName>
    </submittedName>
</protein>
<keyword evidence="2" id="KW-1185">Reference proteome</keyword>
<organism evidence="1 2">
    <name type="scientific">Hibiscus sabdariffa</name>
    <name type="common">roselle</name>
    <dbReference type="NCBI Taxonomy" id="183260"/>
    <lineage>
        <taxon>Eukaryota</taxon>
        <taxon>Viridiplantae</taxon>
        <taxon>Streptophyta</taxon>
        <taxon>Embryophyta</taxon>
        <taxon>Tracheophyta</taxon>
        <taxon>Spermatophyta</taxon>
        <taxon>Magnoliopsida</taxon>
        <taxon>eudicotyledons</taxon>
        <taxon>Gunneridae</taxon>
        <taxon>Pentapetalae</taxon>
        <taxon>rosids</taxon>
        <taxon>malvids</taxon>
        <taxon>Malvales</taxon>
        <taxon>Malvaceae</taxon>
        <taxon>Malvoideae</taxon>
        <taxon>Hibiscus</taxon>
    </lineage>
</organism>
<proteinExistence type="predicted"/>
<evidence type="ECO:0000313" key="2">
    <source>
        <dbReference type="Proteomes" id="UP001472677"/>
    </source>
</evidence>
<reference evidence="1 2" key="1">
    <citation type="journal article" date="2024" name="G3 (Bethesda)">
        <title>Genome assembly of Hibiscus sabdariffa L. provides insights into metabolisms of medicinal natural products.</title>
        <authorList>
            <person name="Kim T."/>
        </authorList>
    </citation>
    <scope>NUCLEOTIDE SEQUENCE [LARGE SCALE GENOMIC DNA]</scope>
    <source>
        <strain evidence="1">TK-2024</strain>
        <tissue evidence="1">Old leaves</tissue>
    </source>
</reference>
<dbReference type="EMBL" id="JBBPBM010000020">
    <property type="protein sequence ID" value="KAK8551610.1"/>
    <property type="molecule type" value="Genomic_DNA"/>
</dbReference>
<dbReference type="Proteomes" id="UP001472677">
    <property type="component" value="Unassembled WGS sequence"/>
</dbReference>
<gene>
    <name evidence="1" type="ORF">V6N12_040243</name>
</gene>
<comment type="caution">
    <text evidence="1">The sequence shown here is derived from an EMBL/GenBank/DDBJ whole genome shotgun (WGS) entry which is preliminary data.</text>
</comment>
<sequence>MDLSTFYIHEIEYARPGKQVTTKVKQGLSPISEDASTAKLRISSGNSNGRSESYTAISDKGNLEGFQMELFQFGDKIFQIEIKSSGIVRSFPRKKNKRFGSGWLAIKRKTVGATARRDHCLSCSRQHRPQLELLMSTIISLQIMNSLT</sequence>
<accession>A0ABR2E345</accession>